<name>A0A329MFE1_9BACL</name>
<evidence type="ECO:0000313" key="4">
    <source>
        <dbReference type="EMBL" id="RAV17383.1"/>
    </source>
</evidence>
<dbReference type="Pfam" id="PF13205">
    <property type="entry name" value="Big_5"/>
    <property type="match status" value="2"/>
</dbReference>
<sequence length="1178" mass="123014">MLNSGKEVNRQMSESSSNLSREYSQKHIRGGEKKVMKKTLSSVVSIALISSMFATAAFAAETTSTPETTNTSVSATKEMTTLEKYEALKAAGVFEGDSTGANLEGLTDRAQIAKIIAKAFELSENASGASVYNDEAFKTPEYSWSLGFVGAVTKAGLMDGVWEGVFDPTSNVTHEQIATILVKAFKLEHPATAEVEGEVSDWAKGYVAAAVKAGLIKAQADYTVAAKRSDLVESAWTAIEKIDSEKPVTALKVSGVTALTNSKVSITLSEAVTAVDKTKISIKNFDGSALEVKDASLSADGKTVTVTTATQTAYAAYSLTADGVTKNFVGLPVDTTKPSVVGTVSVDYKGVLTVAFNEKVDAATATNVANYTFDNNLKAKTATLDSATNKVTIVTEAQTSGQLYQLTVSNVTDLAGNTMDSKSGLYFSGVVDTNKPQISTVTVNTDGTVEVKFTEKVDATLATSVQNYVFDNSLTATSATINSDNDVVTLTTSAQTNGQLYKMTVKNVADISGNVIDAVDKFFSGIVDTTKPQIATFTANQDSSITVIFNEKVNKEQAENVANYVIDNNLTVTSASLNADDLKTVTLKTTVPVVGQLYKMTVKNVADKSGNVMDAADKFFSGMVDTAGPTIVSATTDPVTNNQVVIKFNEKLNKDLAQDPTNYSVDGDLKYPTKAVYDESTGVGIVTLTTASQTSGKLYTVTINNLKDLSGNVISANSKKGFSGVNTSTTTLNLQTIQAVDNNTLDVYFDATPSDADAQSVTLTVYDGSSASGTPKALVLVSQGKRPDNSKVVRFYYTSTDGVFTQGKAYTAVVSGAASLPSDVSKNTKTFGGTPVASARPKALTASPVNSTSAKIVFDKVVKGLHASRIHIVDAADSSYVIDVTGIQDADGSGNLDNVTTAILNFGDSKPLKGGRTYKVTFDAGITDPAGNQLQIGSDYVVTLGGIDLANAAPKMVSTAVIDKYNFDIIFSEPVLNAGAAGVQYIITDNTDSSVVAVTNAVYTASSDKTRLTVSLNKDAAPAGLVGGRAYTVTYVTATGSIIDKQGKAYDTTTDANKVQLGASNATNAQPIVVAVDASSAKKEIKLTFSEDIYKAPGVKLAAGDTLSDTYFTIAINGGAPLTGSVVAIDSKTVKFVANESFAAAGTGTVAITAAGATALKDINGQVSLTDSVSFGTR</sequence>
<feature type="region of interest" description="Disordered" evidence="2">
    <location>
        <begin position="1"/>
        <end position="31"/>
    </location>
</feature>
<evidence type="ECO:0000259" key="3">
    <source>
        <dbReference type="PROSITE" id="PS51272"/>
    </source>
</evidence>
<organism evidence="4 5">
    <name type="scientific">Paenibacillus contaminans</name>
    <dbReference type="NCBI Taxonomy" id="450362"/>
    <lineage>
        <taxon>Bacteria</taxon>
        <taxon>Bacillati</taxon>
        <taxon>Bacillota</taxon>
        <taxon>Bacilli</taxon>
        <taxon>Bacillales</taxon>
        <taxon>Paenibacillaceae</taxon>
        <taxon>Paenibacillus</taxon>
    </lineage>
</organism>
<evidence type="ECO:0000256" key="1">
    <source>
        <dbReference type="ARBA" id="ARBA00022729"/>
    </source>
</evidence>
<keyword evidence="1" id="KW-0732">Signal</keyword>
<gene>
    <name evidence="4" type="ORF">DQG23_27465</name>
</gene>
<protein>
    <recommendedName>
        <fullName evidence="3">SLH domain-containing protein</fullName>
    </recommendedName>
</protein>
<feature type="compositionally biased region" description="Low complexity" evidence="2">
    <location>
        <begin position="10"/>
        <end position="22"/>
    </location>
</feature>
<dbReference type="PROSITE" id="PS51272">
    <property type="entry name" value="SLH"/>
    <property type="match status" value="1"/>
</dbReference>
<dbReference type="Proteomes" id="UP000250369">
    <property type="component" value="Unassembled WGS sequence"/>
</dbReference>
<evidence type="ECO:0000256" key="2">
    <source>
        <dbReference type="SAM" id="MobiDB-lite"/>
    </source>
</evidence>
<accession>A0A329MFE1</accession>
<feature type="domain" description="SLH" evidence="3">
    <location>
        <begin position="132"/>
        <end position="195"/>
    </location>
</feature>
<dbReference type="Gene3D" id="2.60.40.1220">
    <property type="match status" value="6"/>
</dbReference>
<comment type="caution">
    <text evidence="4">The sequence shown here is derived from an EMBL/GenBank/DDBJ whole genome shotgun (WGS) entry which is preliminary data.</text>
</comment>
<keyword evidence="5" id="KW-1185">Reference proteome</keyword>
<dbReference type="InterPro" id="IPR032812">
    <property type="entry name" value="SbsA_Ig"/>
</dbReference>
<dbReference type="InterPro" id="IPR001119">
    <property type="entry name" value="SLH_dom"/>
</dbReference>
<evidence type="ECO:0000313" key="5">
    <source>
        <dbReference type="Proteomes" id="UP000250369"/>
    </source>
</evidence>
<reference evidence="4 5" key="1">
    <citation type="journal article" date="2009" name="Int. J. Syst. Evol. Microbiol.">
        <title>Paenibacillus contaminans sp. nov., isolated from a contaminated laboratory plate.</title>
        <authorList>
            <person name="Chou J.H."/>
            <person name="Lee J.H."/>
            <person name="Lin M.C."/>
            <person name="Chang P.S."/>
            <person name="Arun A.B."/>
            <person name="Young C.C."/>
            <person name="Chen W.M."/>
        </authorList>
    </citation>
    <scope>NUCLEOTIDE SEQUENCE [LARGE SCALE GENOMIC DNA]</scope>
    <source>
        <strain evidence="4 5">CKOBP-6</strain>
    </source>
</reference>
<dbReference type="AlphaFoldDB" id="A0A329MFE1"/>
<dbReference type="Pfam" id="PF00395">
    <property type="entry name" value="SLH"/>
    <property type="match status" value="1"/>
</dbReference>
<dbReference type="EMBL" id="QMFB01000019">
    <property type="protein sequence ID" value="RAV17383.1"/>
    <property type="molecule type" value="Genomic_DNA"/>
</dbReference>
<proteinExistence type="predicted"/>
<dbReference type="InterPro" id="IPR014755">
    <property type="entry name" value="Cu-Rt/internalin_Ig-like"/>
</dbReference>